<dbReference type="Pfam" id="PF05960">
    <property type="entry name" value="DUF885"/>
    <property type="match status" value="1"/>
</dbReference>
<dbReference type="EMBL" id="CP013611">
    <property type="protein sequence ID" value="ALU44213.1"/>
    <property type="molecule type" value="Genomic_DNA"/>
</dbReference>
<dbReference type="PROSITE" id="PS51257">
    <property type="entry name" value="PROKAR_LIPOPROTEIN"/>
    <property type="match status" value="1"/>
</dbReference>
<dbReference type="PANTHER" id="PTHR33361">
    <property type="entry name" value="GLR0591 PROTEIN"/>
    <property type="match status" value="1"/>
</dbReference>
<name>A0A0U3HMM0_9GAMM</name>
<organism evidence="2 3">
    <name type="scientific">Pseudoalteromonas rubra</name>
    <dbReference type="NCBI Taxonomy" id="43658"/>
    <lineage>
        <taxon>Bacteria</taxon>
        <taxon>Pseudomonadati</taxon>
        <taxon>Pseudomonadota</taxon>
        <taxon>Gammaproteobacteria</taxon>
        <taxon>Alteromonadales</taxon>
        <taxon>Pseudoalteromonadaceae</taxon>
        <taxon>Pseudoalteromonas</taxon>
    </lineage>
</organism>
<proteinExistence type="predicted"/>
<protein>
    <recommendedName>
        <fullName evidence="4">DUF885 domain-containing protein</fullName>
    </recommendedName>
</protein>
<dbReference type="InterPro" id="IPR010281">
    <property type="entry name" value="DUF885"/>
</dbReference>
<evidence type="ECO:0000313" key="3">
    <source>
        <dbReference type="Proteomes" id="UP000069015"/>
    </source>
</evidence>
<feature type="signal peptide" evidence="1">
    <location>
        <begin position="1"/>
        <end position="23"/>
    </location>
</feature>
<dbReference type="AlphaFoldDB" id="A0A0U3HMM0"/>
<evidence type="ECO:0008006" key="4">
    <source>
        <dbReference type="Google" id="ProtNLM"/>
    </source>
</evidence>
<dbReference type="PANTHER" id="PTHR33361:SF16">
    <property type="entry name" value="DUF885 DOMAIN-CONTAINING PROTEIN"/>
    <property type="match status" value="1"/>
</dbReference>
<sequence>MRKMTLLAAAVAAALLSGCQQTAEQPTNTAKAATTQQVVQSEVEKANAFFDEVFMRSVMRSPVYQTYLGIKQDYDKWDDDSEARRLEDLELTKKDLVALQAIDRSKLDGQTQVSYDLFKQNLENEIADFQWRFHSYPVNQMYGTHSMLPAFLINQHQITDVKDAKAYISRLNGIPAVFEQLIVNLEVRADKGIIAPKFVFPHVIDSSKNIIKGAPFVDGEDSTLLADFKRKVEKLEIADNEKQALIAEATDALKAAVKPAYSKLISYLQQLEKRADTRDGAWKFPDGEKYFNNALARTTTTDLTAAEIHKIGLSEVARIHDEMREIKEKVGFKGDLKAFMEFMRTDKQFYLPNSEEGKAKYLADATAMIDNMKDRLDELFIVKPKADMIVKRVEAFREKSAGKAFYQQPSPDGSRPGIYYANLYDMEAMPTYQMEALAYHEGVPGHHMQIAIAMELENMPKFRKFGRYTAYTEGWGLYSELVPKEMGLYEDPYSDFGRLAMELWRACRLVVDTGIHAMKWTRQEGIDYYVNNTPNAKSDAVKMVERHIVIPSQATAYKIGMLRIVELREAARKELGDKFDIRQFHDVVLKNGPVPLNVLEQFVNEWVASKKA</sequence>
<accession>A0A0U3HMM0</accession>
<dbReference type="Proteomes" id="UP000069015">
    <property type="component" value="Chromosome 1"/>
</dbReference>
<keyword evidence="1" id="KW-0732">Signal</keyword>
<feature type="chain" id="PRO_5006839459" description="DUF885 domain-containing protein" evidence="1">
    <location>
        <begin position="24"/>
        <end position="612"/>
    </location>
</feature>
<dbReference type="KEGG" id="prr:AT705_15385"/>
<reference evidence="2 3" key="1">
    <citation type="submission" date="2015-12" db="EMBL/GenBank/DDBJ databases">
        <title>Complete genome sequence of Pseudoalteromonas rubra SCSIO 6842, harboring a conjugative plasmid.</title>
        <authorList>
            <person name="Li B."/>
            <person name="Wang X."/>
        </authorList>
    </citation>
    <scope>NUCLEOTIDE SEQUENCE [LARGE SCALE GENOMIC DNA]</scope>
    <source>
        <strain evidence="2 3">SCSIO 6842</strain>
    </source>
</reference>
<evidence type="ECO:0000256" key="1">
    <source>
        <dbReference type="SAM" id="SignalP"/>
    </source>
</evidence>
<dbReference type="RefSeq" id="WP_058797249.1">
    <property type="nucleotide sequence ID" value="NZ_CP013611.1"/>
</dbReference>
<gene>
    <name evidence="2" type="ORF">AT705_15385</name>
</gene>
<evidence type="ECO:0000313" key="2">
    <source>
        <dbReference type="EMBL" id="ALU44213.1"/>
    </source>
</evidence>